<dbReference type="Gene3D" id="3.40.50.2000">
    <property type="entry name" value="Glycogen Phosphorylase B"/>
    <property type="match status" value="1"/>
</dbReference>
<keyword evidence="7" id="KW-1185">Reference proteome</keyword>
<keyword evidence="2 4" id="KW-0328">Glycosyltransferase</keyword>
<proteinExistence type="inferred from homology"/>
<dbReference type="Gene3D" id="2.40.10.10">
    <property type="entry name" value="Trypsin-like serine proteases"/>
    <property type="match status" value="1"/>
</dbReference>
<dbReference type="PANTHER" id="PTHR48043:SF159">
    <property type="entry name" value="EG:EG0003.4 PROTEIN-RELATED"/>
    <property type="match status" value="1"/>
</dbReference>
<dbReference type="PROSITE" id="PS00375">
    <property type="entry name" value="UDPGT"/>
    <property type="match status" value="1"/>
</dbReference>
<keyword evidence="3 4" id="KW-0808">Transferase</keyword>
<feature type="transmembrane region" description="Helical" evidence="5">
    <location>
        <begin position="412"/>
        <end position="434"/>
    </location>
</feature>
<dbReference type="SUPFAM" id="SSF50494">
    <property type="entry name" value="Trypsin-like serine proteases"/>
    <property type="match status" value="1"/>
</dbReference>
<evidence type="ECO:0000256" key="4">
    <source>
        <dbReference type="RuleBase" id="RU003718"/>
    </source>
</evidence>
<keyword evidence="5" id="KW-0472">Membrane</keyword>
<dbReference type="Pfam" id="PF00201">
    <property type="entry name" value="UDPGT"/>
    <property type="match status" value="1"/>
</dbReference>
<dbReference type="InterPro" id="IPR002213">
    <property type="entry name" value="UDP_glucos_trans"/>
</dbReference>
<evidence type="ECO:0000256" key="2">
    <source>
        <dbReference type="ARBA" id="ARBA00022676"/>
    </source>
</evidence>
<sequence>MLKILVTAVLLFDISVGYRVLLVFPFPYRSHGILGSGFVRNLLEAGHEVTYITPFPLLEQSPKLHQVQVGNSGVLDATFNIKMLLEGNLRSDPSKIFNLMVNVARDVLADRKVQQLLNNTNQNYDVVIAEWMNTEIYSGKFSPIEEKAYRQYFEDAVKRRGRKLPDYNEIKYNASLAFSNSHISLRDVPELPLALKMIGGFHIETHIKPLPNNLQVIMNKSTNGVILFSMGTQLTTGGMPSELTNELLKAFGDLPYIVLWRFDDDQLKDIPDNIIVQSWIPQLSILAHPNCVLFITHGGLLSLTESIHTGVPIIGIPVFADQFLNVDTAVKNGYGRRVELSFTMSHVLREEINEVINNPQYSRKAKELSLIYHDRLVPPGVELVHWVEHVMKTRGAHHLRSPALHLPLYQKLYFDLLAFAILILFLFFILYRYIVIKLSYLKRKIKITFNMDYDIALILLNISIVFGATQQPIKIIEAGTELPAGTNVRAFGFGYRKGDFGGPLVLTSSQELIGLPSGTVYCETKLALSIYTNLANTELNNWITKHTSDIK</sequence>
<reference evidence="6 7" key="1">
    <citation type="submission" date="2017-07" db="EMBL/GenBank/DDBJ databases">
        <authorList>
            <person name="Talla V."/>
            <person name="Backstrom N."/>
        </authorList>
    </citation>
    <scope>NUCLEOTIDE SEQUENCE [LARGE SCALE GENOMIC DNA]</scope>
</reference>
<dbReference type="InterPro" id="IPR009003">
    <property type="entry name" value="Peptidase_S1_PA"/>
</dbReference>
<keyword evidence="5" id="KW-0812">Transmembrane</keyword>
<accession>A0A5E4QHB1</accession>
<gene>
    <name evidence="6" type="ORF">LSINAPIS_LOCUS8283</name>
</gene>
<dbReference type="SUPFAM" id="SSF53756">
    <property type="entry name" value="UDP-Glycosyltransferase/glycogen phosphorylase"/>
    <property type="match status" value="1"/>
</dbReference>
<dbReference type="FunFam" id="3.40.50.2000:FF:000021">
    <property type="entry name" value="UDP-glucuronosyltransferase"/>
    <property type="match status" value="1"/>
</dbReference>
<dbReference type="AlphaFoldDB" id="A0A5E4QHB1"/>
<dbReference type="InterPro" id="IPR035595">
    <property type="entry name" value="UDP_glycos_trans_CS"/>
</dbReference>
<protein>
    <submittedName>
        <fullName evidence="6">Uncharacterized protein</fullName>
    </submittedName>
</protein>
<dbReference type="CDD" id="cd03784">
    <property type="entry name" value="GT1_Gtf-like"/>
    <property type="match status" value="1"/>
</dbReference>
<dbReference type="Proteomes" id="UP000324832">
    <property type="component" value="Unassembled WGS sequence"/>
</dbReference>
<dbReference type="EMBL" id="FZQP02002924">
    <property type="protein sequence ID" value="VVC96883.1"/>
    <property type="molecule type" value="Genomic_DNA"/>
</dbReference>
<dbReference type="GO" id="GO:0008194">
    <property type="term" value="F:UDP-glycosyltransferase activity"/>
    <property type="evidence" value="ECO:0007669"/>
    <property type="project" value="InterPro"/>
</dbReference>
<organism evidence="6 7">
    <name type="scientific">Leptidea sinapis</name>
    <dbReference type="NCBI Taxonomy" id="189913"/>
    <lineage>
        <taxon>Eukaryota</taxon>
        <taxon>Metazoa</taxon>
        <taxon>Ecdysozoa</taxon>
        <taxon>Arthropoda</taxon>
        <taxon>Hexapoda</taxon>
        <taxon>Insecta</taxon>
        <taxon>Pterygota</taxon>
        <taxon>Neoptera</taxon>
        <taxon>Endopterygota</taxon>
        <taxon>Lepidoptera</taxon>
        <taxon>Glossata</taxon>
        <taxon>Ditrysia</taxon>
        <taxon>Papilionoidea</taxon>
        <taxon>Pieridae</taxon>
        <taxon>Dismorphiinae</taxon>
        <taxon>Leptidea</taxon>
    </lineage>
</organism>
<evidence type="ECO:0000256" key="1">
    <source>
        <dbReference type="ARBA" id="ARBA00009995"/>
    </source>
</evidence>
<dbReference type="InterPro" id="IPR050271">
    <property type="entry name" value="UDP-glycosyltransferase"/>
</dbReference>
<evidence type="ECO:0000313" key="6">
    <source>
        <dbReference type="EMBL" id="VVC96883.1"/>
    </source>
</evidence>
<name>A0A5E4QHB1_9NEOP</name>
<comment type="similarity">
    <text evidence="1 4">Belongs to the UDP-glycosyltransferase family.</text>
</comment>
<dbReference type="InterPro" id="IPR043504">
    <property type="entry name" value="Peptidase_S1_PA_chymotrypsin"/>
</dbReference>
<evidence type="ECO:0000256" key="5">
    <source>
        <dbReference type="SAM" id="Phobius"/>
    </source>
</evidence>
<dbReference type="PANTHER" id="PTHR48043">
    <property type="entry name" value="EG:EG0003.4 PROTEIN-RELATED"/>
    <property type="match status" value="1"/>
</dbReference>
<evidence type="ECO:0000313" key="7">
    <source>
        <dbReference type="Proteomes" id="UP000324832"/>
    </source>
</evidence>
<evidence type="ECO:0000256" key="3">
    <source>
        <dbReference type="ARBA" id="ARBA00022679"/>
    </source>
</evidence>
<keyword evidence="5" id="KW-1133">Transmembrane helix</keyword>